<comment type="caution">
    <text evidence="3">The sequence shown here is derived from an EMBL/GenBank/DDBJ whole genome shotgun (WGS) entry which is preliminary data.</text>
</comment>
<sequence length="461" mass="51059">MRTAFQRARLAVAVTLLAAAAPLAYAAVSAEEAEKLKGNELTPFGAERAGNADGTIPAWDGGLTGGSRYDGKGKRQDPFAGDKPLYSVTASNMGEYEAVLTEGTKAMLQKYPDSYRIDVYETRRTFAAPDWYYDNTFANATRASAGPAPSYAPTDAFGGVPFPLPKNGAEVMWNHLLHWRGHAYEQPMTNALTSADGRHVVTAVGNSQVQIPYFDPKGSLETFQNQHKGDYWLFRMVNDGPPIRAGEAIIGRENLNPDQTRTWVYLTGQRRVRMLPNSCCDTPTPAAAGVAGFDDLQVWLGRLDRFDWNLVGKKEMLIPYNANKSQQAPNIDALLMANHLNPDYVRWERHRVWVVEATLRDGQRHTASKGTYYIDEDSWRAVTGERYDAKGDLWKVLYNLPVVAPELPGFVQGPHGFYDLIAGTWYASNLEANHQGNLVLKEGGWPDNHFTPASLTGSSLR</sequence>
<feature type="signal peptide" evidence="2">
    <location>
        <begin position="1"/>
        <end position="26"/>
    </location>
</feature>
<name>A0ABV7T2Y4_9GAMM</name>
<evidence type="ECO:0000313" key="3">
    <source>
        <dbReference type="EMBL" id="MFC3607287.1"/>
    </source>
</evidence>
<dbReference type="RefSeq" id="WP_386362174.1">
    <property type="nucleotide sequence ID" value="NZ_JBHRXZ010000016.1"/>
</dbReference>
<dbReference type="CDD" id="cd16329">
    <property type="entry name" value="LolA_like"/>
    <property type="match status" value="1"/>
</dbReference>
<dbReference type="Gene3D" id="2.50.20.10">
    <property type="entry name" value="Lipoprotein localisation LolA/LolB/LppX"/>
    <property type="match status" value="1"/>
</dbReference>
<evidence type="ECO:0000256" key="1">
    <source>
        <dbReference type="SAM" id="MobiDB-lite"/>
    </source>
</evidence>
<protein>
    <submittedName>
        <fullName evidence="3">DUF1329 domain-containing protein</fullName>
    </submittedName>
</protein>
<dbReference type="Proteomes" id="UP001595630">
    <property type="component" value="Unassembled WGS sequence"/>
</dbReference>
<reference evidence="4" key="1">
    <citation type="journal article" date="2019" name="Int. J. Syst. Evol. Microbiol.">
        <title>The Global Catalogue of Microorganisms (GCM) 10K type strain sequencing project: providing services to taxonomists for standard genome sequencing and annotation.</title>
        <authorList>
            <consortium name="The Broad Institute Genomics Platform"/>
            <consortium name="The Broad Institute Genome Sequencing Center for Infectious Disease"/>
            <person name="Wu L."/>
            <person name="Ma J."/>
        </authorList>
    </citation>
    <scope>NUCLEOTIDE SEQUENCE [LARGE SCALE GENOMIC DNA]</scope>
    <source>
        <strain evidence="4">KCTC 42447</strain>
    </source>
</reference>
<dbReference type="Pfam" id="PF07044">
    <property type="entry name" value="DUF1329"/>
    <property type="match status" value="1"/>
</dbReference>
<dbReference type="EMBL" id="JBHRXZ010000016">
    <property type="protein sequence ID" value="MFC3607287.1"/>
    <property type="molecule type" value="Genomic_DNA"/>
</dbReference>
<organism evidence="3 4">
    <name type="scientific">Stutzerimonas tarimensis</name>
    <dbReference type="NCBI Taxonomy" id="1507735"/>
    <lineage>
        <taxon>Bacteria</taxon>
        <taxon>Pseudomonadati</taxon>
        <taxon>Pseudomonadota</taxon>
        <taxon>Gammaproteobacteria</taxon>
        <taxon>Pseudomonadales</taxon>
        <taxon>Pseudomonadaceae</taxon>
        <taxon>Stutzerimonas</taxon>
    </lineage>
</organism>
<keyword evidence="2" id="KW-0732">Signal</keyword>
<evidence type="ECO:0000313" key="4">
    <source>
        <dbReference type="Proteomes" id="UP001595630"/>
    </source>
</evidence>
<feature type="region of interest" description="Disordered" evidence="1">
    <location>
        <begin position="46"/>
        <end position="76"/>
    </location>
</feature>
<proteinExistence type="predicted"/>
<dbReference type="InterPro" id="IPR010752">
    <property type="entry name" value="DUF1329"/>
</dbReference>
<accession>A0ABV7T2Y4</accession>
<keyword evidence="4" id="KW-1185">Reference proteome</keyword>
<feature type="chain" id="PRO_5045573315" evidence="2">
    <location>
        <begin position="27"/>
        <end position="461"/>
    </location>
</feature>
<evidence type="ECO:0000256" key="2">
    <source>
        <dbReference type="SAM" id="SignalP"/>
    </source>
</evidence>
<gene>
    <name evidence="3" type="ORF">ACFOMF_05785</name>
</gene>